<comment type="similarity">
    <text evidence="1">Belongs to the FAM110 family.</text>
</comment>
<organism evidence="4 6">
    <name type="scientific">Adineta steineri</name>
    <dbReference type="NCBI Taxonomy" id="433720"/>
    <lineage>
        <taxon>Eukaryota</taxon>
        <taxon>Metazoa</taxon>
        <taxon>Spiralia</taxon>
        <taxon>Gnathifera</taxon>
        <taxon>Rotifera</taxon>
        <taxon>Eurotatoria</taxon>
        <taxon>Bdelloidea</taxon>
        <taxon>Adinetida</taxon>
        <taxon>Adinetidae</taxon>
        <taxon>Adineta</taxon>
    </lineage>
</organism>
<evidence type="ECO:0000256" key="1">
    <source>
        <dbReference type="ARBA" id="ARBA00010576"/>
    </source>
</evidence>
<evidence type="ECO:0000313" key="6">
    <source>
        <dbReference type="Proteomes" id="UP000663832"/>
    </source>
</evidence>
<sequence>MEQHPLYMDKRRARLINITNKTKHDDFYTKLERIRSSAAASSSKHYPRRTARELLDESKRYFVKSQHVLYNQQTLSNNHRITSTCRILQPRRSPYQEYQYEQNKLRLDLSSPSITRHNTDCAFESVSILSLSDQTTLDSMNSPTHVIRNLVPTPVTIIERNARIIKWLFQLHKTNDSPSFQCIL</sequence>
<dbReference type="InterPro" id="IPR025740">
    <property type="entry name" value="FAM110"/>
</dbReference>
<evidence type="ECO:0000259" key="2">
    <source>
        <dbReference type="Pfam" id="PF14160"/>
    </source>
</evidence>
<dbReference type="EMBL" id="CAJNOI010000009">
    <property type="protein sequence ID" value="CAF0779018.1"/>
    <property type="molecule type" value="Genomic_DNA"/>
</dbReference>
<reference evidence="4" key="1">
    <citation type="submission" date="2021-02" db="EMBL/GenBank/DDBJ databases">
        <authorList>
            <person name="Nowell W R."/>
        </authorList>
    </citation>
    <scope>NUCLEOTIDE SEQUENCE</scope>
</reference>
<keyword evidence="6" id="KW-1185">Reference proteome</keyword>
<dbReference type="InterPro" id="IPR025741">
    <property type="entry name" value="FAM110_C"/>
</dbReference>
<proteinExistence type="inferred from homology"/>
<dbReference type="PANTHER" id="PTHR14758">
    <property type="entry name" value="AGAP005440-PA"/>
    <property type="match status" value="1"/>
</dbReference>
<dbReference type="EMBL" id="CAJNOM010000196">
    <property type="protein sequence ID" value="CAF1211520.1"/>
    <property type="molecule type" value="Genomic_DNA"/>
</dbReference>
<evidence type="ECO:0000313" key="4">
    <source>
        <dbReference type="EMBL" id="CAF1211520.1"/>
    </source>
</evidence>
<gene>
    <name evidence="3" type="ORF">BJG266_LOCUS4015</name>
    <name evidence="4" type="ORF">QVE165_LOCUS26392</name>
    <name evidence="5" type="ORF">QVE165_LOCUS26459</name>
</gene>
<evidence type="ECO:0000313" key="5">
    <source>
        <dbReference type="EMBL" id="CAF1212729.1"/>
    </source>
</evidence>
<dbReference type="PANTHER" id="PTHR14758:SF1">
    <property type="entry name" value="CENTROSOME-ASSOCIATED FAM110 C-TERMINAL DOMAIN-CONTAINING PROTEIN"/>
    <property type="match status" value="1"/>
</dbReference>
<name>A0A814WX82_9BILA</name>
<accession>A0A814WX82</accession>
<comment type="caution">
    <text evidence="4">The sequence shown here is derived from an EMBL/GenBank/DDBJ whole genome shotgun (WGS) entry which is preliminary data.</text>
</comment>
<dbReference type="Proteomes" id="UP000663832">
    <property type="component" value="Unassembled WGS sequence"/>
</dbReference>
<evidence type="ECO:0000313" key="3">
    <source>
        <dbReference type="EMBL" id="CAF0779018.1"/>
    </source>
</evidence>
<dbReference type="EMBL" id="CAJNOM010000196">
    <property type="protein sequence ID" value="CAF1212729.1"/>
    <property type="molecule type" value="Genomic_DNA"/>
</dbReference>
<feature type="domain" description="Centrosome-associated FAM110 C-terminal" evidence="2">
    <location>
        <begin position="128"/>
        <end position="173"/>
    </location>
</feature>
<dbReference type="AlphaFoldDB" id="A0A814WX82"/>
<dbReference type="Proteomes" id="UP000663877">
    <property type="component" value="Unassembled WGS sequence"/>
</dbReference>
<dbReference type="Pfam" id="PF14160">
    <property type="entry name" value="FAM110_C"/>
    <property type="match status" value="1"/>
</dbReference>
<protein>
    <recommendedName>
        <fullName evidence="2">Centrosome-associated FAM110 C-terminal domain-containing protein</fullName>
    </recommendedName>
</protein>
<dbReference type="OrthoDB" id="10028183at2759"/>